<dbReference type="EMBL" id="AP026802">
    <property type="protein sequence ID" value="BDR58306.1"/>
    <property type="molecule type" value="Genomic_DNA"/>
</dbReference>
<dbReference type="GO" id="GO:0032153">
    <property type="term" value="C:cell division site"/>
    <property type="evidence" value="ECO:0007669"/>
    <property type="project" value="UniProtKB-UniRule"/>
</dbReference>
<dbReference type="GO" id="GO:0005886">
    <property type="term" value="C:plasma membrane"/>
    <property type="evidence" value="ECO:0007669"/>
    <property type="project" value="UniProtKB-SubCell"/>
</dbReference>
<sequence>MKKQRKNNDFSKDKNSYILRLGSVILLNLIGIAVCIYFLYGLNLIKIISVEGNKEVPSQEIIDASELKARESMFKVFLSNQKIENRVKSELPQINQITLSVNKFNCVSIKVTEFDVVGYIQVKDRFRSVLTNGAVDPHLKSKVHQNRPIFDQFSTKKQIQQIAEIYQKITPSVKSNISEIKLTHSKVNPNQITINMNDGNLVIGDLTTIQKKIADYSFLIKGKEGKLIIDLEVGVFVKAAK</sequence>
<accession>A0AAU9DIR2</accession>
<gene>
    <name evidence="8 10" type="primary">divIB</name>
    <name evidence="10" type="ORF">XA3_07470</name>
</gene>
<dbReference type="InterPro" id="IPR013685">
    <property type="entry name" value="POTRA_FtsQ_type"/>
</dbReference>
<dbReference type="PANTHER" id="PTHR37820">
    <property type="entry name" value="CELL DIVISION PROTEIN DIVIB"/>
    <property type="match status" value="1"/>
</dbReference>
<dbReference type="KEGG" id="xap:XA3_07470"/>
<comment type="function">
    <text evidence="8">Cell division protein that may be involved in stabilizing or promoting the assembly of the division complex.</text>
</comment>
<keyword evidence="5 8" id="KW-1133">Transmembrane helix</keyword>
<evidence type="ECO:0000256" key="8">
    <source>
        <dbReference type="HAMAP-Rule" id="MF_00912"/>
    </source>
</evidence>
<evidence type="ECO:0000256" key="4">
    <source>
        <dbReference type="ARBA" id="ARBA00022692"/>
    </source>
</evidence>
<evidence type="ECO:0000313" key="10">
    <source>
        <dbReference type="EMBL" id="BDR58306.1"/>
    </source>
</evidence>
<dbReference type="Gene3D" id="3.40.50.10960">
    <property type="match status" value="1"/>
</dbReference>
<proteinExistence type="inferred from homology"/>
<dbReference type="InterPro" id="IPR026580">
    <property type="entry name" value="DivIB"/>
</dbReference>
<evidence type="ECO:0000256" key="3">
    <source>
        <dbReference type="ARBA" id="ARBA00022618"/>
    </source>
</evidence>
<dbReference type="InterPro" id="IPR034746">
    <property type="entry name" value="POTRA"/>
</dbReference>
<organism evidence="10 11">
    <name type="scientific">Xylocopilactobacillus apicola</name>
    <dbReference type="NCBI Taxonomy" id="2932184"/>
    <lineage>
        <taxon>Bacteria</taxon>
        <taxon>Bacillati</taxon>
        <taxon>Bacillota</taxon>
        <taxon>Bacilli</taxon>
        <taxon>Lactobacillales</taxon>
        <taxon>Lactobacillaceae</taxon>
        <taxon>Xylocopilactobacillus</taxon>
    </lineage>
</organism>
<evidence type="ECO:0000256" key="1">
    <source>
        <dbReference type="ARBA" id="ARBA00004370"/>
    </source>
</evidence>
<dbReference type="RefSeq" id="WP_317636219.1">
    <property type="nucleotide sequence ID" value="NZ_AP026802.1"/>
</dbReference>
<feature type="transmembrane region" description="Helical" evidence="8">
    <location>
        <begin position="21"/>
        <end position="40"/>
    </location>
</feature>
<dbReference type="PROSITE" id="PS51779">
    <property type="entry name" value="POTRA"/>
    <property type="match status" value="1"/>
</dbReference>
<dbReference type="Proteomes" id="UP001321861">
    <property type="component" value="Chromosome"/>
</dbReference>
<comment type="similarity">
    <text evidence="8">Belongs to the FtsQ/DivIB family. DivIB subfamily.</text>
</comment>
<comment type="subcellular location">
    <subcellularLocation>
        <location evidence="8">Cell membrane</location>
        <topology evidence="8">Single-pass type II membrane protein</topology>
    </subcellularLocation>
    <subcellularLocation>
        <location evidence="1">Membrane</location>
    </subcellularLocation>
    <text evidence="8">Localizes to the division septum.</text>
</comment>
<keyword evidence="4 8" id="KW-0812">Transmembrane</keyword>
<keyword evidence="11" id="KW-1185">Reference proteome</keyword>
<dbReference type="GO" id="GO:0043093">
    <property type="term" value="P:FtsZ-dependent cytokinesis"/>
    <property type="evidence" value="ECO:0007669"/>
    <property type="project" value="UniProtKB-UniRule"/>
</dbReference>
<keyword evidence="2 8" id="KW-1003">Cell membrane</keyword>
<keyword evidence="6 8" id="KW-0472">Membrane</keyword>
<dbReference type="AlphaFoldDB" id="A0AAU9DIR2"/>
<evidence type="ECO:0000256" key="5">
    <source>
        <dbReference type="ARBA" id="ARBA00022989"/>
    </source>
</evidence>
<protein>
    <recommendedName>
        <fullName evidence="8">Cell division protein DivIB</fullName>
    </recommendedName>
</protein>
<name>A0AAU9DIR2_9LACO</name>
<evidence type="ECO:0000256" key="7">
    <source>
        <dbReference type="ARBA" id="ARBA00023306"/>
    </source>
</evidence>
<reference evidence="10 11" key="1">
    <citation type="journal article" date="2023" name="Microbiol. Spectr.">
        <title>Symbiosis of Carpenter Bees with Uncharacterized Lactic Acid Bacteria Showing NAD Auxotrophy.</title>
        <authorList>
            <person name="Kawasaki S."/>
            <person name="Ozawa K."/>
            <person name="Mori T."/>
            <person name="Yamamoto A."/>
            <person name="Ito M."/>
            <person name="Ohkuma M."/>
            <person name="Sakamoto M."/>
            <person name="Matsutani M."/>
        </authorList>
    </citation>
    <scope>NUCLEOTIDE SEQUENCE [LARGE SCALE GENOMIC DNA]</scope>
    <source>
        <strain evidence="10 11">XA3</strain>
    </source>
</reference>
<dbReference type="PANTHER" id="PTHR37820:SF1">
    <property type="entry name" value="CELL DIVISION PROTEIN FTSQ"/>
    <property type="match status" value="1"/>
</dbReference>
<dbReference type="InterPro" id="IPR050487">
    <property type="entry name" value="FtsQ_DivIB"/>
</dbReference>
<keyword evidence="3 8" id="KW-0132">Cell division</keyword>
<evidence type="ECO:0000313" key="11">
    <source>
        <dbReference type="Proteomes" id="UP001321861"/>
    </source>
</evidence>
<evidence type="ECO:0000256" key="6">
    <source>
        <dbReference type="ARBA" id="ARBA00023136"/>
    </source>
</evidence>
<evidence type="ECO:0000259" key="9">
    <source>
        <dbReference type="PROSITE" id="PS51779"/>
    </source>
</evidence>
<feature type="domain" description="POTRA" evidence="9">
    <location>
        <begin position="43"/>
        <end position="114"/>
    </location>
</feature>
<evidence type="ECO:0000256" key="2">
    <source>
        <dbReference type="ARBA" id="ARBA00022475"/>
    </source>
</evidence>
<dbReference type="Pfam" id="PF08478">
    <property type="entry name" value="POTRA_1"/>
    <property type="match status" value="1"/>
</dbReference>
<keyword evidence="7 8" id="KW-0131">Cell cycle</keyword>
<dbReference type="HAMAP" id="MF_00912">
    <property type="entry name" value="DivIB"/>
    <property type="match status" value="1"/>
</dbReference>